<name>A0ABX0KQD9_9NEIS</name>
<dbReference type="EMBL" id="JAAOLX010000005">
    <property type="protein sequence ID" value="NHQ86798.1"/>
    <property type="molecule type" value="Genomic_DNA"/>
</dbReference>
<keyword evidence="2" id="KW-1185">Reference proteome</keyword>
<dbReference type="Proteomes" id="UP000712570">
    <property type="component" value="Unassembled WGS sequence"/>
</dbReference>
<evidence type="ECO:0000313" key="1">
    <source>
        <dbReference type="EMBL" id="NHQ86798.1"/>
    </source>
</evidence>
<gene>
    <name evidence="1" type="ORF">HA050_11780</name>
</gene>
<sequence length="294" mass="33586">MRRLEHPIFDSIREYFGQPAKLLRLFEQRQDIHVALKPTSTLIDVESVVAWHELGSILRLNKGDIQGWSSSKGHFSTHRPEYAQISSCEIIEQWACDIQEVYGFALSKSDLSKFSSTDAMVEENAPEMIDEITTEKLTQNLAHKEIRIIHSPKTSDCFTVHRWDKRIFLLNSGGSHHLAAAKLIARRLNIKVPLKSKIRVHKLNPLAIASLRNDFDIFIISNKPDVCNTIRDAMKSFKATWLSHELPIPYNNAQAILLPKDEQRSITVSNTLRQAGIVDLGRYLADLCDRQDQH</sequence>
<comment type="caution">
    <text evidence="1">The sequence shown here is derived from an EMBL/GenBank/DDBJ whole genome shotgun (WGS) entry which is preliminary data.</text>
</comment>
<dbReference type="Pfam" id="PF20390">
    <property type="entry name" value="DUF6685"/>
    <property type="match status" value="1"/>
</dbReference>
<dbReference type="RefSeq" id="WP_166826186.1">
    <property type="nucleotide sequence ID" value="NZ_JAAOLX010000005.1"/>
</dbReference>
<reference evidence="1 2" key="1">
    <citation type="submission" date="2020-03" db="EMBL/GenBank/DDBJ databases">
        <title>Draft genome sequence of environmentally isolated violet-colored cultures.</title>
        <authorList>
            <person name="Wilson H.S."/>
        </authorList>
    </citation>
    <scope>NUCLEOTIDE SEQUENCE [LARGE SCALE GENOMIC DNA]</scope>
    <source>
        <strain evidence="1 2">HSC-16F04</strain>
    </source>
</reference>
<organism evidence="1 2">
    <name type="scientific">Iodobacter violaceini</name>
    <dbReference type="NCBI Taxonomy" id="3044271"/>
    <lineage>
        <taxon>Bacteria</taxon>
        <taxon>Pseudomonadati</taxon>
        <taxon>Pseudomonadota</taxon>
        <taxon>Betaproteobacteria</taxon>
        <taxon>Neisseriales</taxon>
        <taxon>Chitinibacteraceae</taxon>
        <taxon>Iodobacter</taxon>
    </lineage>
</organism>
<proteinExistence type="predicted"/>
<protein>
    <submittedName>
        <fullName evidence="1">Uncharacterized protein</fullName>
    </submittedName>
</protein>
<accession>A0ABX0KQD9</accession>
<evidence type="ECO:0000313" key="2">
    <source>
        <dbReference type="Proteomes" id="UP000712570"/>
    </source>
</evidence>
<dbReference type="InterPro" id="IPR046507">
    <property type="entry name" value="DUF6685"/>
</dbReference>